<evidence type="ECO:0000256" key="4">
    <source>
        <dbReference type="ARBA" id="ARBA00022989"/>
    </source>
</evidence>
<protein>
    <submittedName>
        <fullName evidence="7">O-antigen/teichoic acid export membrane protein</fullName>
    </submittedName>
</protein>
<feature type="transmembrane region" description="Helical" evidence="6">
    <location>
        <begin position="116"/>
        <end position="133"/>
    </location>
</feature>
<dbReference type="PANTHER" id="PTHR30250">
    <property type="entry name" value="PST FAMILY PREDICTED COLANIC ACID TRANSPORTER"/>
    <property type="match status" value="1"/>
</dbReference>
<dbReference type="EMBL" id="QPIZ01000005">
    <property type="protein sequence ID" value="RCW37588.1"/>
    <property type="molecule type" value="Genomic_DNA"/>
</dbReference>
<evidence type="ECO:0000256" key="6">
    <source>
        <dbReference type="SAM" id="Phobius"/>
    </source>
</evidence>
<dbReference type="RefSeq" id="WP_114436627.1">
    <property type="nucleotide sequence ID" value="NZ_QPIZ01000005.1"/>
</dbReference>
<feature type="transmembrane region" description="Helical" evidence="6">
    <location>
        <begin position="12"/>
        <end position="32"/>
    </location>
</feature>
<dbReference type="PANTHER" id="PTHR30250:SF11">
    <property type="entry name" value="O-ANTIGEN TRANSPORTER-RELATED"/>
    <property type="match status" value="1"/>
</dbReference>
<feature type="transmembrane region" description="Helical" evidence="6">
    <location>
        <begin position="81"/>
        <end position="101"/>
    </location>
</feature>
<feature type="transmembrane region" description="Helical" evidence="6">
    <location>
        <begin position="179"/>
        <end position="202"/>
    </location>
</feature>
<feature type="transmembrane region" description="Helical" evidence="6">
    <location>
        <begin position="214"/>
        <end position="231"/>
    </location>
</feature>
<name>A0A368V8Y8_9BACT</name>
<comment type="subcellular location">
    <subcellularLocation>
        <location evidence="1">Cell membrane</location>
        <topology evidence="1">Multi-pass membrane protein</topology>
    </subcellularLocation>
</comment>
<dbReference type="InterPro" id="IPR050833">
    <property type="entry name" value="Poly_Biosynth_Transport"/>
</dbReference>
<organism evidence="7 8">
    <name type="scientific">Marinilabilia salmonicolor</name>
    <dbReference type="NCBI Taxonomy" id="989"/>
    <lineage>
        <taxon>Bacteria</taxon>
        <taxon>Pseudomonadati</taxon>
        <taxon>Bacteroidota</taxon>
        <taxon>Bacteroidia</taxon>
        <taxon>Marinilabiliales</taxon>
        <taxon>Marinilabiliaceae</taxon>
        <taxon>Marinilabilia</taxon>
    </lineage>
</organism>
<dbReference type="GO" id="GO:0005886">
    <property type="term" value="C:plasma membrane"/>
    <property type="evidence" value="ECO:0007669"/>
    <property type="project" value="UniProtKB-SubCell"/>
</dbReference>
<feature type="transmembrane region" description="Helical" evidence="6">
    <location>
        <begin position="298"/>
        <end position="317"/>
    </location>
</feature>
<feature type="transmembrane region" description="Helical" evidence="6">
    <location>
        <begin position="389"/>
        <end position="408"/>
    </location>
</feature>
<feature type="transmembrane region" description="Helical" evidence="6">
    <location>
        <begin position="251"/>
        <end position="277"/>
    </location>
</feature>
<evidence type="ECO:0000256" key="5">
    <source>
        <dbReference type="ARBA" id="ARBA00023136"/>
    </source>
</evidence>
<comment type="caution">
    <text evidence="7">The sequence shown here is derived from an EMBL/GenBank/DDBJ whole genome shotgun (WGS) entry which is preliminary data.</text>
</comment>
<evidence type="ECO:0000313" key="7">
    <source>
        <dbReference type="EMBL" id="RCW37588.1"/>
    </source>
</evidence>
<dbReference type="AlphaFoldDB" id="A0A368V8Y8"/>
<sequence>MGSKKAFIKDSLVYGLGNGLKKFIGLLLLPFYTRALSVGEFGMLETLGTAAALIGGVLSAGLESANGFYFFKADEHEKGNVLSTAFFLRLLSFPVLIPVIFFRESLSRLLFDTPEHGFLVVLLCLLVPVNLMMSEQSHLFRYFRQPWRYNLMTLVKSLANIGLGITLVIVLKYGVEGAMWARVGSSLLVVVLAFGVFNFRKYTFCFSLSWARKLLKYGFPLIWAGLAAWIYNSSDRFFLLYYHDLNEVGYYSIGAIFSQPVLLINMAVQMSFGVLFYQSYYSEKNELKPHTRKMAVDIYVLYLAGSVILATFLSLFSDSLIPFVATPDYAAGSRVVPFLVFSYIAAQSYQTMGPGISLAEKTWHFAWITGVTALLNIVLNFLLVPRWGFVGAGLATLISFVIYWQIKVQVAARYFPLKYPFARILLLFFSGLIISVFVVFWPEVVGFMGRLILLFVVIALAFLLKLLNRRDLLVVFERLKSSHK</sequence>
<evidence type="ECO:0000313" key="8">
    <source>
        <dbReference type="Proteomes" id="UP000252733"/>
    </source>
</evidence>
<keyword evidence="8" id="KW-1185">Reference proteome</keyword>
<feature type="transmembrane region" description="Helical" evidence="6">
    <location>
        <begin position="329"/>
        <end position="345"/>
    </location>
</feature>
<keyword evidence="3 6" id="KW-0812">Transmembrane</keyword>
<keyword evidence="5 6" id="KW-0472">Membrane</keyword>
<dbReference type="InterPro" id="IPR002797">
    <property type="entry name" value="Polysacc_synth"/>
</dbReference>
<evidence type="ECO:0000256" key="3">
    <source>
        <dbReference type="ARBA" id="ARBA00022692"/>
    </source>
</evidence>
<dbReference type="Proteomes" id="UP000252733">
    <property type="component" value="Unassembled WGS sequence"/>
</dbReference>
<proteinExistence type="predicted"/>
<evidence type="ECO:0000256" key="2">
    <source>
        <dbReference type="ARBA" id="ARBA00022475"/>
    </source>
</evidence>
<feature type="transmembrane region" description="Helical" evidence="6">
    <location>
        <begin position="47"/>
        <end position="69"/>
    </location>
</feature>
<feature type="transmembrane region" description="Helical" evidence="6">
    <location>
        <begin position="420"/>
        <end position="441"/>
    </location>
</feature>
<dbReference type="Pfam" id="PF01943">
    <property type="entry name" value="Polysacc_synt"/>
    <property type="match status" value="1"/>
</dbReference>
<accession>A0A368V8Y8</accession>
<keyword evidence="2" id="KW-1003">Cell membrane</keyword>
<evidence type="ECO:0000256" key="1">
    <source>
        <dbReference type="ARBA" id="ARBA00004651"/>
    </source>
</evidence>
<feature type="transmembrane region" description="Helical" evidence="6">
    <location>
        <begin position="365"/>
        <end position="383"/>
    </location>
</feature>
<feature type="transmembrane region" description="Helical" evidence="6">
    <location>
        <begin position="447"/>
        <end position="467"/>
    </location>
</feature>
<keyword evidence="4 6" id="KW-1133">Transmembrane helix</keyword>
<gene>
    <name evidence="7" type="ORF">DFO77_10596</name>
</gene>
<reference evidence="7 8" key="1">
    <citation type="submission" date="2018-07" db="EMBL/GenBank/DDBJ databases">
        <title>Freshwater and sediment microbial communities from various areas in North America, analyzing microbe dynamics in response to fracking.</title>
        <authorList>
            <person name="Lamendella R."/>
        </authorList>
    </citation>
    <scope>NUCLEOTIDE SEQUENCE [LARGE SCALE GENOMIC DNA]</scope>
    <source>
        <strain evidence="7 8">160A</strain>
    </source>
</reference>
<feature type="transmembrane region" description="Helical" evidence="6">
    <location>
        <begin position="154"/>
        <end position="173"/>
    </location>
</feature>